<organism evidence="2 3">
    <name type="scientific">Molorchus minor</name>
    <dbReference type="NCBI Taxonomy" id="1323400"/>
    <lineage>
        <taxon>Eukaryota</taxon>
        <taxon>Metazoa</taxon>
        <taxon>Ecdysozoa</taxon>
        <taxon>Arthropoda</taxon>
        <taxon>Hexapoda</taxon>
        <taxon>Insecta</taxon>
        <taxon>Pterygota</taxon>
        <taxon>Neoptera</taxon>
        <taxon>Endopterygota</taxon>
        <taxon>Coleoptera</taxon>
        <taxon>Polyphaga</taxon>
        <taxon>Cucujiformia</taxon>
        <taxon>Chrysomeloidea</taxon>
        <taxon>Cerambycidae</taxon>
        <taxon>Lamiinae</taxon>
        <taxon>Monochamini</taxon>
        <taxon>Molorchus</taxon>
    </lineage>
</organism>
<dbReference type="EMBL" id="JAPWTJ010000924">
    <property type="protein sequence ID" value="KAJ8974821.1"/>
    <property type="molecule type" value="Genomic_DNA"/>
</dbReference>
<keyword evidence="3" id="KW-1185">Reference proteome</keyword>
<protein>
    <submittedName>
        <fullName evidence="2">Uncharacterized protein</fullName>
    </submittedName>
</protein>
<name>A0ABQ9J9H4_9CUCU</name>
<accession>A0ABQ9J9H4</accession>
<comment type="caution">
    <text evidence="2">The sequence shown here is derived from an EMBL/GenBank/DDBJ whole genome shotgun (WGS) entry which is preliminary data.</text>
</comment>
<gene>
    <name evidence="2" type="ORF">NQ317_001010</name>
</gene>
<evidence type="ECO:0000313" key="3">
    <source>
        <dbReference type="Proteomes" id="UP001162164"/>
    </source>
</evidence>
<proteinExistence type="predicted"/>
<sequence length="102" mass="11502">MYLNNDENRLRCYEQLAGTDLELIQPKTPQVAPPVFRFASAVNLFLCVCGLSRSSISSIKNMLILSSTVQFKLRSDKGNKEWETTGQMKFRGRSSPQSSRIA</sequence>
<reference evidence="2" key="1">
    <citation type="journal article" date="2023" name="Insect Mol. Biol.">
        <title>Genome sequencing provides insights into the evolution of gene families encoding plant cell wall-degrading enzymes in longhorned beetles.</title>
        <authorList>
            <person name="Shin N.R."/>
            <person name="Okamura Y."/>
            <person name="Kirsch R."/>
            <person name="Pauchet Y."/>
        </authorList>
    </citation>
    <scope>NUCLEOTIDE SEQUENCE</scope>
    <source>
        <strain evidence="2">MMC_N1</strain>
    </source>
</reference>
<feature type="region of interest" description="Disordered" evidence="1">
    <location>
        <begin position="80"/>
        <end position="102"/>
    </location>
</feature>
<evidence type="ECO:0000256" key="1">
    <source>
        <dbReference type="SAM" id="MobiDB-lite"/>
    </source>
</evidence>
<dbReference type="Proteomes" id="UP001162164">
    <property type="component" value="Unassembled WGS sequence"/>
</dbReference>
<evidence type="ECO:0000313" key="2">
    <source>
        <dbReference type="EMBL" id="KAJ8974821.1"/>
    </source>
</evidence>